<dbReference type="SUPFAM" id="SSF55781">
    <property type="entry name" value="GAF domain-like"/>
    <property type="match status" value="2"/>
</dbReference>
<reference evidence="15" key="1">
    <citation type="journal article" date="2021" name="PeerJ">
        <title>Extensive microbial diversity within the chicken gut microbiome revealed by metagenomics and culture.</title>
        <authorList>
            <person name="Gilroy R."/>
            <person name="Ravi A."/>
            <person name="Getino M."/>
            <person name="Pursley I."/>
            <person name="Horton D.L."/>
            <person name="Alikhan N.F."/>
            <person name="Baker D."/>
            <person name="Gharbi K."/>
            <person name="Hall N."/>
            <person name="Watson M."/>
            <person name="Adriaenssens E.M."/>
            <person name="Foster-Nyarko E."/>
            <person name="Jarju S."/>
            <person name="Secka A."/>
            <person name="Antonio M."/>
            <person name="Oren A."/>
            <person name="Chaudhuri R.R."/>
            <person name="La Ragione R."/>
            <person name="Hildebrand F."/>
            <person name="Pallen M.J."/>
        </authorList>
    </citation>
    <scope>NUCLEOTIDE SEQUENCE</scope>
    <source>
        <strain evidence="15">CHK175-13533</strain>
    </source>
</reference>
<evidence type="ECO:0000259" key="13">
    <source>
        <dbReference type="PROSITE" id="PS50110"/>
    </source>
</evidence>
<dbReference type="InterPro" id="IPR050736">
    <property type="entry name" value="Sensor_HK_Regulatory"/>
</dbReference>
<evidence type="ECO:0000259" key="12">
    <source>
        <dbReference type="PROSITE" id="PS50109"/>
    </source>
</evidence>
<name>A0A9D2VGW6_9BURK</name>
<dbReference type="NCBIfam" id="TIGR00229">
    <property type="entry name" value="sensory_box"/>
    <property type="match status" value="1"/>
</dbReference>
<dbReference type="InterPro" id="IPR000014">
    <property type="entry name" value="PAS"/>
</dbReference>
<evidence type="ECO:0000256" key="10">
    <source>
        <dbReference type="ARBA" id="ARBA00023136"/>
    </source>
</evidence>
<dbReference type="InterPro" id="IPR036890">
    <property type="entry name" value="HATPase_C_sf"/>
</dbReference>
<evidence type="ECO:0000256" key="2">
    <source>
        <dbReference type="ARBA" id="ARBA00004429"/>
    </source>
</evidence>
<accession>A0A9D2VGW6</accession>
<keyword evidence="9" id="KW-0902">Two-component regulatory system</keyword>
<dbReference type="InterPro" id="IPR004358">
    <property type="entry name" value="Sig_transdc_His_kin-like_C"/>
</dbReference>
<dbReference type="SUPFAM" id="SSF47384">
    <property type="entry name" value="Homodimeric domain of signal transducing histidine kinase"/>
    <property type="match status" value="1"/>
</dbReference>
<dbReference type="InterPro" id="IPR036097">
    <property type="entry name" value="HisK_dim/P_sf"/>
</dbReference>
<dbReference type="GO" id="GO:0005886">
    <property type="term" value="C:plasma membrane"/>
    <property type="evidence" value="ECO:0007669"/>
    <property type="project" value="UniProtKB-SubCell"/>
</dbReference>
<comment type="caution">
    <text evidence="15">The sequence shown here is derived from an EMBL/GenBank/DDBJ whole genome shotgun (WGS) entry which is preliminary data.</text>
</comment>
<evidence type="ECO:0000256" key="1">
    <source>
        <dbReference type="ARBA" id="ARBA00000085"/>
    </source>
</evidence>
<dbReference type="PROSITE" id="PS50109">
    <property type="entry name" value="HIS_KIN"/>
    <property type="match status" value="1"/>
</dbReference>
<feature type="domain" description="Histidine kinase" evidence="12">
    <location>
        <begin position="500"/>
        <end position="718"/>
    </location>
</feature>
<evidence type="ECO:0000256" key="6">
    <source>
        <dbReference type="ARBA" id="ARBA00022741"/>
    </source>
</evidence>
<keyword evidence="8" id="KW-0067">ATP-binding</keyword>
<dbReference type="Pfam" id="PF00072">
    <property type="entry name" value="Response_reg"/>
    <property type="match status" value="1"/>
</dbReference>
<dbReference type="PANTHER" id="PTHR43711:SF26">
    <property type="entry name" value="SENSOR HISTIDINE KINASE RCSC"/>
    <property type="match status" value="1"/>
</dbReference>
<reference evidence="15" key="2">
    <citation type="submission" date="2021-09" db="EMBL/GenBank/DDBJ databases">
        <authorList>
            <person name="Gilroy R."/>
        </authorList>
    </citation>
    <scope>NUCLEOTIDE SEQUENCE</scope>
    <source>
        <strain evidence="15">CHK175-13533</strain>
    </source>
</reference>
<dbReference type="InterPro" id="IPR003018">
    <property type="entry name" value="GAF"/>
</dbReference>
<dbReference type="InterPro" id="IPR003594">
    <property type="entry name" value="HATPase_dom"/>
</dbReference>
<dbReference type="InterPro" id="IPR029016">
    <property type="entry name" value="GAF-like_dom_sf"/>
</dbReference>
<proteinExistence type="predicted"/>
<dbReference type="InterPro" id="IPR005467">
    <property type="entry name" value="His_kinase_dom"/>
</dbReference>
<dbReference type="SUPFAM" id="SSF55874">
    <property type="entry name" value="ATPase domain of HSP90 chaperone/DNA topoisomerase II/histidine kinase"/>
    <property type="match status" value="1"/>
</dbReference>
<dbReference type="Gene3D" id="3.30.450.40">
    <property type="match status" value="2"/>
</dbReference>
<evidence type="ECO:0000256" key="4">
    <source>
        <dbReference type="ARBA" id="ARBA00022553"/>
    </source>
</evidence>
<dbReference type="Gene3D" id="3.30.450.20">
    <property type="entry name" value="PAS domain"/>
    <property type="match status" value="1"/>
</dbReference>
<dbReference type="InterPro" id="IPR035965">
    <property type="entry name" value="PAS-like_dom_sf"/>
</dbReference>
<dbReference type="EMBL" id="DYTQ01000093">
    <property type="protein sequence ID" value="HJH24476.1"/>
    <property type="molecule type" value="Genomic_DNA"/>
</dbReference>
<dbReference type="GO" id="GO:0005524">
    <property type="term" value="F:ATP binding"/>
    <property type="evidence" value="ECO:0007669"/>
    <property type="project" value="UniProtKB-KW"/>
</dbReference>
<dbReference type="InterPro" id="IPR011006">
    <property type="entry name" value="CheY-like_superfamily"/>
</dbReference>
<evidence type="ECO:0000256" key="8">
    <source>
        <dbReference type="ARBA" id="ARBA00022840"/>
    </source>
</evidence>
<dbReference type="SMART" id="SM00387">
    <property type="entry name" value="HATPase_c"/>
    <property type="match status" value="1"/>
</dbReference>
<dbReference type="FunFam" id="3.30.565.10:FF:000006">
    <property type="entry name" value="Sensor histidine kinase WalK"/>
    <property type="match status" value="1"/>
</dbReference>
<dbReference type="Gene3D" id="3.30.565.10">
    <property type="entry name" value="Histidine kinase-like ATPase, C-terminal domain"/>
    <property type="match status" value="1"/>
</dbReference>
<dbReference type="InterPro" id="IPR003661">
    <property type="entry name" value="HisK_dim/P_dom"/>
</dbReference>
<keyword evidence="10" id="KW-0472">Membrane</keyword>
<evidence type="ECO:0000256" key="7">
    <source>
        <dbReference type="ARBA" id="ARBA00022777"/>
    </source>
</evidence>
<keyword evidence="4" id="KW-0597">Phosphoprotein</keyword>
<evidence type="ECO:0000256" key="3">
    <source>
        <dbReference type="ARBA" id="ARBA00012438"/>
    </source>
</evidence>
<comment type="catalytic activity">
    <reaction evidence="1">
        <text>ATP + protein L-histidine = ADP + protein N-phospho-L-histidine.</text>
        <dbReference type="EC" id="2.7.13.3"/>
    </reaction>
</comment>
<dbReference type="SMART" id="SM00448">
    <property type="entry name" value="REC"/>
    <property type="match status" value="1"/>
</dbReference>
<dbReference type="Pfam" id="PF02518">
    <property type="entry name" value="HATPase_c"/>
    <property type="match status" value="1"/>
</dbReference>
<evidence type="ECO:0000256" key="9">
    <source>
        <dbReference type="ARBA" id="ARBA00023012"/>
    </source>
</evidence>
<keyword evidence="6" id="KW-0547">Nucleotide-binding</keyword>
<dbReference type="EC" id="2.7.13.3" evidence="3"/>
<keyword evidence="5" id="KW-0808">Transferase</keyword>
<dbReference type="SMART" id="SM00388">
    <property type="entry name" value="HisKA"/>
    <property type="match status" value="1"/>
</dbReference>
<dbReference type="Pfam" id="PF13185">
    <property type="entry name" value="GAF_2"/>
    <property type="match status" value="1"/>
</dbReference>
<evidence type="ECO:0000313" key="15">
    <source>
        <dbReference type="EMBL" id="HJH24476.1"/>
    </source>
</evidence>
<comment type="caution">
    <text evidence="11">Lacks conserved residue(s) required for the propagation of feature annotation.</text>
</comment>
<dbReference type="SMART" id="SM00091">
    <property type="entry name" value="PAS"/>
    <property type="match status" value="1"/>
</dbReference>
<dbReference type="Proteomes" id="UP000700248">
    <property type="component" value="Unassembled WGS sequence"/>
</dbReference>
<feature type="domain" description="PAS" evidence="14">
    <location>
        <begin position="187"/>
        <end position="226"/>
    </location>
</feature>
<evidence type="ECO:0000256" key="11">
    <source>
        <dbReference type="PROSITE-ProRule" id="PRU00169"/>
    </source>
</evidence>
<sequence>MSLEPTLTLLPSPEPALALPLGTELAFTNLAQLAASVFQLSYAWICVRNYDQFVLKAIHGLEQTELTFSLSLCQNTLNTGQLHVFYDAYRQLDADSSLLKIAPPLLFYASAPLRKPCGQVIGSLVVCDAQVPLWDATKKQQLLLLASQAEHLLLFEHHYTEFLQLQQSYLHVASSASAAVPHAAKGVMQLSSQGHIQYLNDYVLQLLGYTQQELEGRSLTQLLYDVTATSMPLDLNTDLTALAIGRTLELRHKNGSALPVQIKSYPLHAFGDQPHAFMLVVNDLREVLTQQEHQRQERNLLHVLHRGLTDYKALLSGNKLWSFLKEALKQLTHSEYALIGEVVHQSDGTMALKVHAISSLPESPESQALMQQLRQDNMLLHSDNNLLANVFRQGHIVIHNEMNATTNQHALPMGHAVLSRYLGVPIYDNGQVIGMYAIANSPRPYDQDLVQWLEPFTSTCALLINLYRQFTEQQRIHEELRQAKEIAEQASQAKSDFLSVMSHELRTPLNAVLGFAQLLSNGRNTLTERQQRQVTQITGNGQHLLSLINELLDLAQIEAGHTQVRMEAVPVDSVLNEALEAIQVSTEAQKIRVYVHMDCAPEPYVRADALRLKQILLNLLSNAVKYNKPQGAITIRCTQHQDRLRISIKDTGIGIERRYFKDIFEPFNRLSLKQTQVEGAGVGLALTHKLIQLLRSEIHVESTVGQGSEFWFELPLWQDASAPSDFTASTVPTQRVLLIDSDADAPHTLDLLQGELPDVAFHYASSAAMGFELACSQPFALILLNIDLRDMEGFQFYRLLQQNALTSHLPITLLLSHADPILLARAQKAESNGFFVKPYRMLNLCAHIQRILQTETES</sequence>
<dbReference type="Gene3D" id="3.40.50.2300">
    <property type="match status" value="1"/>
</dbReference>
<dbReference type="GO" id="GO:0000155">
    <property type="term" value="F:phosphorelay sensor kinase activity"/>
    <property type="evidence" value="ECO:0007669"/>
    <property type="project" value="InterPro"/>
</dbReference>
<dbReference type="PANTHER" id="PTHR43711">
    <property type="entry name" value="TWO-COMPONENT HISTIDINE KINASE"/>
    <property type="match status" value="1"/>
</dbReference>
<dbReference type="FunFam" id="1.10.287.130:FF:000038">
    <property type="entry name" value="Sensory transduction histidine kinase"/>
    <property type="match status" value="1"/>
</dbReference>
<organism evidence="15 16">
    <name type="scientific">Paenalcaligenes hominis</name>
    <dbReference type="NCBI Taxonomy" id="643674"/>
    <lineage>
        <taxon>Bacteria</taxon>
        <taxon>Pseudomonadati</taxon>
        <taxon>Pseudomonadota</taxon>
        <taxon>Betaproteobacteria</taxon>
        <taxon>Burkholderiales</taxon>
        <taxon>Alcaligenaceae</taxon>
        <taxon>Paenalcaligenes</taxon>
    </lineage>
</organism>
<evidence type="ECO:0000313" key="16">
    <source>
        <dbReference type="Proteomes" id="UP000700248"/>
    </source>
</evidence>
<dbReference type="RefSeq" id="WP_276831215.1">
    <property type="nucleotide sequence ID" value="NZ_DYTQ01000093.1"/>
</dbReference>
<dbReference type="PROSITE" id="PS50110">
    <property type="entry name" value="RESPONSE_REGULATORY"/>
    <property type="match status" value="1"/>
</dbReference>
<dbReference type="PRINTS" id="PR00344">
    <property type="entry name" value="BCTRLSENSOR"/>
</dbReference>
<dbReference type="CDD" id="cd00130">
    <property type="entry name" value="PAS"/>
    <property type="match status" value="1"/>
</dbReference>
<keyword evidence="7" id="KW-0418">Kinase</keyword>
<dbReference type="PROSITE" id="PS50112">
    <property type="entry name" value="PAS"/>
    <property type="match status" value="1"/>
</dbReference>
<dbReference type="Pfam" id="PF13426">
    <property type="entry name" value="PAS_9"/>
    <property type="match status" value="1"/>
</dbReference>
<feature type="domain" description="Response regulatory" evidence="13">
    <location>
        <begin position="735"/>
        <end position="852"/>
    </location>
</feature>
<dbReference type="Pfam" id="PF00512">
    <property type="entry name" value="HisKA"/>
    <property type="match status" value="1"/>
</dbReference>
<gene>
    <name evidence="15" type="ORF">K8U84_07985</name>
</gene>
<evidence type="ECO:0000259" key="14">
    <source>
        <dbReference type="PROSITE" id="PS50112"/>
    </source>
</evidence>
<dbReference type="SUPFAM" id="SSF55785">
    <property type="entry name" value="PYP-like sensor domain (PAS domain)"/>
    <property type="match status" value="1"/>
</dbReference>
<protein>
    <recommendedName>
        <fullName evidence="3">histidine kinase</fullName>
        <ecNumber evidence="3">2.7.13.3</ecNumber>
    </recommendedName>
</protein>
<evidence type="ECO:0000256" key="5">
    <source>
        <dbReference type="ARBA" id="ARBA00022679"/>
    </source>
</evidence>
<dbReference type="Gene3D" id="1.10.287.130">
    <property type="match status" value="1"/>
</dbReference>
<dbReference type="AlphaFoldDB" id="A0A9D2VGW6"/>
<dbReference type="CDD" id="cd00082">
    <property type="entry name" value="HisKA"/>
    <property type="match status" value="1"/>
</dbReference>
<comment type="subcellular location">
    <subcellularLocation>
        <location evidence="2">Cell inner membrane</location>
        <topology evidence="2">Multi-pass membrane protein</topology>
    </subcellularLocation>
</comment>
<dbReference type="SUPFAM" id="SSF52172">
    <property type="entry name" value="CheY-like"/>
    <property type="match status" value="1"/>
</dbReference>
<dbReference type="InterPro" id="IPR001789">
    <property type="entry name" value="Sig_transdc_resp-reg_receiver"/>
</dbReference>